<gene>
    <name evidence="1" type="ORF">D1164_13610</name>
</gene>
<dbReference type="Proteomes" id="UP000266441">
    <property type="component" value="Unassembled WGS sequence"/>
</dbReference>
<evidence type="ECO:0000313" key="1">
    <source>
        <dbReference type="EMBL" id="RIH64672.1"/>
    </source>
</evidence>
<dbReference type="EMBL" id="QWET01000009">
    <property type="protein sequence ID" value="RIH64672.1"/>
    <property type="molecule type" value="Genomic_DNA"/>
</dbReference>
<comment type="caution">
    <text evidence="1">The sequence shown here is derived from an EMBL/GenBank/DDBJ whole genome shotgun (WGS) entry which is preliminary data.</text>
</comment>
<accession>A0A399D1W2</accession>
<proteinExistence type="predicted"/>
<dbReference type="RefSeq" id="WP_119350544.1">
    <property type="nucleotide sequence ID" value="NZ_JBFHKJ010000455.1"/>
</dbReference>
<organism evidence="1 2">
    <name type="scientific">Mariniphaga sediminis</name>
    <dbReference type="NCBI Taxonomy" id="1628158"/>
    <lineage>
        <taxon>Bacteria</taxon>
        <taxon>Pseudomonadati</taxon>
        <taxon>Bacteroidota</taxon>
        <taxon>Bacteroidia</taxon>
        <taxon>Marinilabiliales</taxon>
        <taxon>Prolixibacteraceae</taxon>
        <taxon>Mariniphaga</taxon>
    </lineage>
</organism>
<sequence length="70" mass="7659">MKWGLGQSPKRVDNQSVAIDKIFTSNSCCFVKCNHSFKVSFEKTLGEVKVNLGPEIPSGYYVIGSSWSGA</sequence>
<keyword evidence="2" id="KW-1185">Reference proteome</keyword>
<dbReference type="AlphaFoldDB" id="A0A399D1W2"/>
<evidence type="ECO:0000313" key="2">
    <source>
        <dbReference type="Proteomes" id="UP000266441"/>
    </source>
</evidence>
<reference evidence="1 2" key="1">
    <citation type="journal article" date="2015" name="Int. J. Syst. Evol. Microbiol.">
        <title>Mariniphaga sediminis sp. nov., isolated from coastal sediment.</title>
        <authorList>
            <person name="Wang F.Q."/>
            <person name="Shen Q.Y."/>
            <person name="Chen G.J."/>
            <person name="Du Z.J."/>
        </authorList>
    </citation>
    <scope>NUCLEOTIDE SEQUENCE [LARGE SCALE GENOMIC DNA]</scope>
    <source>
        <strain evidence="1 2">SY21</strain>
    </source>
</reference>
<name>A0A399D1W2_9BACT</name>
<protein>
    <submittedName>
        <fullName evidence="1">Uncharacterized protein</fullName>
    </submittedName>
</protein>